<evidence type="ECO:0000256" key="1">
    <source>
        <dbReference type="SAM" id="Phobius"/>
    </source>
</evidence>
<evidence type="ECO:0000313" key="2">
    <source>
        <dbReference type="EMBL" id="KAF2688765.1"/>
    </source>
</evidence>
<reference evidence="2" key="1">
    <citation type="journal article" date="2020" name="Stud. Mycol.">
        <title>101 Dothideomycetes genomes: a test case for predicting lifestyles and emergence of pathogens.</title>
        <authorList>
            <person name="Haridas S."/>
            <person name="Albert R."/>
            <person name="Binder M."/>
            <person name="Bloem J."/>
            <person name="Labutti K."/>
            <person name="Salamov A."/>
            <person name="Andreopoulos B."/>
            <person name="Baker S."/>
            <person name="Barry K."/>
            <person name="Bills G."/>
            <person name="Bluhm B."/>
            <person name="Cannon C."/>
            <person name="Castanera R."/>
            <person name="Culley D."/>
            <person name="Daum C."/>
            <person name="Ezra D."/>
            <person name="Gonzalez J."/>
            <person name="Henrissat B."/>
            <person name="Kuo A."/>
            <person name="Liang C."/>
            <person name="Lipzen A."/>
            <person name="Lutzoni F."/>
            <person name="Magnuson J."/>
            <person name="Mondo S."/>
            <person name="Nolan M."/>
            <person name="Ohm R."/>
            <person name="Pangilinan J."/>
            <person name="Park H.-J."/>
            <person name="Ramirez L."/>
            <person name="Alfaro M."/>
            <person name="Sun H."/>
            <person name="Tritt A."/>
            <person name="Yoshinaga Y."/>
            <person name="Zwiers L.-H."/>
            <person name="Turgeon B."/>
            <person name="Goodwin S."/>
            <person name="Spatafora J."/>
            <person name="Crous P."/>
            <person name="Grigoriev I."/>
        </authorList>
    </citation>
    <scope>NUCLEOTIDE SEQUENCE</scope>
    <source>
        <strain evidence="2">CBS 122367</strain>
    </source>
</reference>
<proteinExistence type="predicted"/>
<gene>
    <name evidence="2" type="ORF">K458DRAFT_152438</name>
</gene>
<accession>A0A6G1JF12</accession>
<keyword evidence="1" id="KW-0812">Transmembrane</keyword>
<feature type="transmembrane region" description="Helical" evidence="1">
    <location>
        <begin position="51"/>
        <end position="78"/>
    </location>
</feature>
<organism evidence="2 3">
    <name type="scientific">Lentithecium fluviatile CBS 122367</name>
    <dbReference type="NCBI Taxonomy" id="1168545"/>
    <lineage>
        <taxon>Eukaryota</taxon>
        <taxon>Fungi</taxon>
        <taxon>Dikarya</taxon>
        <taxon>Ascomycota</taxon>
        <taxon>Pezizomycotina</taxon>
        <taxon>Dothideomycetes</taxon>
        <taxon>Pleosporomycetidae</taxon>
        <taxon>Pleosporales</taxon>
        <taxon>Massarineae</taxon>
        <taxon>Lentitheciaceae</taxon>
        <taxon>Lentithecium</taxon>
    </lineage>
</organism>
<sequence length="80" mass="8823">MPAHRLTMAPGNEKHDGGGNTPCTLLCRRLFFPLIAPCITRHLRLASLFTLFLAVFLSLGELGKIVVYRCLVGFPIILLS</sequence>
<dbReference type="AlphaFoldDB" id="A0A6G1JF12"/>
<dbReference type="Proteomes" id="UP000799291">
    <property type="component" value="Unassembled WGS sequence"/>
</dbReference>
<keyword evidence="1" id="KW-0472">Membrane</keyword>
<dbReference type="EMBL" id="MU005573">
    <property type="protein sequence ID" value="KAF2688765.1"/>
    <property type="molecule type" value="Genomic_DNA"/>
</dbReference>
<name>A0A6G1JF12_9PLEO</name>
<evidence type="ECO:0000313" key="3">
    <source>
        <dbReference type="Proteomes" id="UP000799291"/>
    </source>
</evidence>
<protein>
    <submittedName>
        <fullName evidence="2">Uncharacterized protein</fullName>
    </submittedName>
</protein>
<keyword evidence="1" id="KW-1133">Transmembrane helix</keyword>
<keyword evidence="3" id="KW-1185">Reference proteome</keyword>